<organism evidence="4 5">
    <name type="scientific">Vitis vinifera</name>
    <name type="common">Grape</name>
    <dbReference type="NCBI Taxonomy" id="29760"/>
    <lineage>
        <taxon>Eukaryota</taxon>
        <taxon>Viridiplantae</taxon>
        <taxon>Streptophyta</taxon>
        <taxon>Embryophyta</taxon>
        <taxon>Tracheophyta</taxon>
        <taxon>Spermatophyta</taxon>
        <taxon>Magnoliopsida</taxon>
        <taxon>eudicotyledons</taxon>
        <taxon>Gunneridae</taxon>
        <taxon>Pentapetalae</taxon>
        <taxon>rosids</taxon>
        <taxon>Vitales</taxon>
        <taxon>Vitaceae</taxon>
        <taxon>Viteae</taxon>
        <taxon>Vitis</taxon>
    </lineage>
</organism>
<accession>A0A438J5Y2</accession>
<dbReference type="InterPro" id="IPR024822">
    <property type="entry name" value="Coilin"/>
</dbReference>
<dbReference type="PANTHER" id="PTHR15197">
    <property type="entry name" value="COILIN P80"/>
    <property type="match status" value="1"/>
</dbReference>
<feature type="region of interest" description="Disordered" evidence="1">
    <location>
        <begin position="216"/>
        <end position="290"/>
    </location>
</feature>
<evidence type="ECO:0000313" key="4">
    <source>
        <dbReference type="EMBL" id="RVX04367.1"/>
    </source>
</evidence>
<feature type="compositionally biased region" description="Basic and acidic residues" evidence="1">
    <location>
        <begin position="369"/>
        <end position="380"/>
    </location>
</feature>
<dbReference type="Pfam" id="PF15862">
    <property type="entry name" value="Coilin_N"/>
    <property type="match status" value="1"/>
</dbReference>
<evidence type="ECO:0000259" key="3">
    <source>
        <dbReference type="Pfam" id="PF23086"/>
    </source>
</evidence>
<dbReference type="EMBL" id="QGNW01000061">
    <property type="protein sequence ID" value="RVX04367.1"/>
    <property type="molecule type" value="Genomic_DNA"/>
</dbReference>
<name>A0A438J5Y2_VITVI</name>
<feature type="compositionally biased region" description="Basic residues" evidence="1">
    <location>
        <begin position="166"/>
        <end position="182"/>
    </location>
</feature>
<dbReference type="Proteomes" id="UP000288805">
    <property type="component" value="Unassembled WGS sequence"/>
</dbReference>
<evidence type="ECO:0000259" key="2">
    <source>
        <dbReference type="Pfam" id="PF15862"/>
    </source>
</evidence>
<gene>
    <name evidence="4" type="primary">COIL_1</name>
    <name evidence="4" type="ORF">CK203_018432</name>
</gene>
<reference evidence="4 5" key="1">
    <citation type="journal article" date="2018" name="PLoS Genet.">
        <title>Population sequencing reveals clonal diversity and ancestral inbreeding in the grapevine cultivar Chardonnay.</title>
        <authorList>
            <person name="Roach M.J."/>
            <person name="Johnson D.L."/>
            <person name="Bohlmann J."/>
            <person name="van Vuuren H.J."/>
            <person name="Jones S.J."/>
            <person name="Pretorius I.S."/>
            <person name="Schmidt S.A."/>
            <person name="Borneman A.R."/>
        </authorList>
    </citation>
    <scope>NUCLEOTIDE SEQUENCE [LARGE SCALE GENOMIC DNA]</scope>
    <source>
        <strain evidence="5">cv. Chardonnay</strain>
        <tissue evidence="4">Leaf</tissue>
    </source>
</reference>
<comment type="caution">
    <text evidence="4">The sequence shown here is derived from an EMBL/GenBank/DDBJ whole genome shotgun (WGS) entry which is preliminary data.</text>
</comment>
<feature type="region of interest" description="Disordered" evidence="1">
    <location>
        <begin position="369"/>
        <end position="388"/>
    </location>
</feature>
<dbReference type="PANTHER" id="PTHR15197:SF0">
    <property type="entry name" value="COILIN"/>
    <property type="match status" value="1"/>
</dbReference>
<dbReference type="Pfam" id="PF23086">
    <property type="entry name" value="Tudor_Coilin"/>
    <property type="match status" value="1"/>
</dbReference>
<feature type="compositionally biased region" description="Basic and acidic residues" evidence="1">
    <location>
        <begin position="228"/>
        <end position="248"/>
    </location>
</feature>
<evidence type="ECO:0000256" key="1">
    <source>
        <dbReference type="SAM" id="MobiDB-lite"/>
    </source>
</evidence>
<dbReference type="InterPro" id="IPR056398">
    <property type="entry name" value="Tudor_Coilin"/>
</dbReference>
<dbReference type="AlphaFoldDB" id="A0A438J5Y2"/>
<dbReference type="InterPro" id="IPR031722">
    <property type="entry name" value="Coilin_N"/>
</dbReference>
<sequence length="705" mass="79078">MAMETVRVRVVLEDPDLLNKTQNSEGLRRSWLLLKPQHKTISDLSSYLLRIFNLHDFCPNGLLLSMDGFVLPSFESTCILKDKEIISVKRKGGAVIDLLEVGDETNCSEDEAIVENQHTHRGVKLLANEEFDKETGGYESESEEDEPDQPEETVQVETASAGNAGSKKRKASRKLKSPKRKKNKYTSLEKCPVVLEDVENGVCEEQTKSCDDCTVLPKKGSLKKHKSSKVDGKPDKARTLNIDERSNDVDESSPNAKRCGELQENGSQGVEVANPPDGTQKYPSRSARRKKAKRKWLRELAKVEKNEVFTHKIFEIVDWSPAYDSKLQDHLCYFISWYCIYQVFGCLFSKLLNKAYVFAWMHQRQSPEKEVQKNSLEHQQPDQNSDTDDAVIVPIVIRPGHIRFEPLGKDQTIQQNQVSVETFQWNGTTSKKKGQKWGKEKMSCRRNDYKDFNQQHSETFAVEEGTPPKDPMDYDKLPSLTSSPKEGDMIAYRLIELSSTWTPELSTFRVGKISSYDPESNKLILISVPEYPIVAETRIDEDASALEPDPDTSLYREDGSLEIDFSSLIDVRIIKSGNSHLDKAVTARVEAPVDTQDAVSGVKPNNKNSGLSTFLPGGELNITQVAVAGVEPNINRDMTAPPPENGKVNAWDEIDKVLSAKKAQLSQEDGSSKKESSGRSPWSYKALRGSALGPTMSFLRAQNNL</sequence>
<proteinExistence type="predicted"/>
<feature type="region of interest" description="Disordered" evidence="1">
    <location>
        <begin position="662"/>
        <end position="686"/>
    </location>
</feature>
<protein>
    <submittedName>
        <fullName evidence="4">Coilin</fullName>
    </submittedName>
</protein>
<feature type="domain" description="Coilin tudor" evidence="3">
    <location>
        <begin position="470"/>
        <end position="576"/>
    </location>
</feature>
<feature type="domain" description="Coilin N-terminal" evidence="2">
    <location>
        <begin position="20"/>
        <end position="182"/>
    </location>
</feature>
<feature type="compositionally biased region" description="Acidic residues" evidence="1">
    <location>
        <begin position="140"/>
        <end position="151"/>
    </location>
</feature>
<evidence type="ECO:0000313" key="5">
    <source>
        <dbReference type="Proteomes" id="UP000288805"/>
    </source>
</evidence>
<feature type="region of interest" description="Disordered" evidence="1">
    <location>
        <begin position="133"/>
        <end position="182"/>
    </location>
</feature>